<name>A0ABT7K6U7_9HYPH</name>
<sequence length="310" mass="33253">MILVTGATGFVGKALCAELSQRQMAYRPISRTPRPGFLALGTIDGATDWSGALTGVETVVHLAARVHVMHDTAADPLAAFRAANVDATVNLARQAAKAGVKRLIFLSSIKVNGEATVPGKPFTASDSSHPENPYGQSKWEAEEALLAIGKEADMDIVIIRPPLVYGPGVKANFASLMKWAKRPFPLPFGLIANRRSLVFVGNLVDFILLCARHPDVGNRVFLISDGRDLSIGELIGKLSAAMRRRALLLPVPPRLLEGLAALLGRRAAAQRLLGSLQVDIDETVAITGWSPPFSVEDGLRLTVAPSEWDR</sequence>
<dbReference type="SUPFAM" id="SSF51735">
    <property type="entry name" value="NAD(P)-binding Rossmann-fold domains"/>
    <property type="match status" value="1"/>
</dbReference>
<protein>
    <submittedName>
        <fullName evidence="2">NAD-dependent epimerase/dehydratase family protein</fullName>
    </submittedName>
</protein>
<evidence type="ECO:0000313" key="3">
    <source>
        <dbReference type="Proteomes" id="UP001172630"/>
    </source>
</evidence>
<organism evidence="2 3">
    <name type="scientific">Rhizobium calliandrae</name>
    <dbReference type="NCBI Taxonomy" id="1312182"/>
    <lineage>
        <taxon>Bacteria</taxon>
        <taxon>Pseudomonadati</taxon>
        <taxon>Pseudomonadota</taxon>
        <taxon>Alphaproteobacteria</taxon>
        <taxon>Hyphomicrobiales</taxon>
        <taxon>Rhizobiaceae</taxon>
        <taxon>Rhizobium/Agrobacterium group</taxon>
        <taxon>Rhizobium</taxon>
    </lineage>
</organism>
<reference evidence="2" key="1">
    <citation type="submission" date="2023-06" db="EMBL/GenBank/DDBJ databases">
        <title>Phylogenetic Diversity of Rhizobium strains.</title>
        <authorList>
            <person name="Moura F.T."/>
            <person name="Helene L.C.F."/>
            <person name="Hungria M."/>
        </authorList>
    </citation>
    <scope>NUCLEOTIDE SEQUENCE</scope>
    <source>
        <strain evidence="2">CCGE524</strain>
    </source>
</reference>
<evidence type="ECO:0000259" key="1">
    <source>
        <dbReference type="Pfam" id="PF01370"/>
    </source>
</evidence>
<feature type="domain" description="NAD-dependent epimerase/dehydratase" evidence="1">
    <location>
        <begin position="2"/>
        <end position="221"/>
    </location>
</feature>
<proteinExistence type="predicted"/>
<keyword evidence="3" id="KW-1185">Reference proteome</keyword>
<dbReference type="PANTHER" id="PTHR43245:SF58">
    <property type="entry name" value="BLL5923 PROTEIN"/>
    <property type="match status" value="1"/>
</dbReference>
<dbReference type="Pfam" id="PF01370">
    <property type="entry name" value="Epimerase"/>
    <property type="match status" value="1"/>
</dbReference>
<dbReference type="RefSeq" id="WP_285877283.1">
    <property type="nucleotide sequence ID" value="NZ_JARFYN010000001.1"/>
</dbReference>
<dbReference type="InterPro" id="IPR036291">
    <property type="entry name" value="NAD(P)-bd_dom_sf"/>
</dbReference>
<comment type="caution">
    <text evidence="2">The sequence shown here is derived from an EMBL/GenBank/DDBJ whole genome shotgun (WGS) entry which is preliminary data.</text>
</comment>
<dbReference type="EMBL" id="JARFYN010000001">
    <property type="protein sequence ID" value="MDL2404338.1"/>
    <property type="molecule type" value="Genomic_DNA"/>
</dbReference>
<dbReference type="InterPro" id="IPR050177">
    <property type="entry name" value="Lipid_A_modif_metabolic_enz"/>
</dbReference>
<gene>
    <name evidence="2" type="ORF">PY650_01425</name>
</gene>
<dbReference type="Proteomes" id="UP001172630">
    <property type="component" value="Unassembled WGS sequence"/>
</dbReference>
<dbReference type="Gene3D" id="3.40.50.720">
    <property type="entry name" value="NAD(P)-binding Rossmann-like Domain"/>
    <property type="match status" value="1"/>
</dbReference>
<dbReference type="PANTHER" id="PTHR43245">
    <property type="entry name" value="BIFUNCTIONAL POLYMYXIN RESISTANCE PROTEIN ARNA"/>
    <property type="match status" value="1"/>
</dbReference>
<evidence type="ECO:0000313" key="2">
    <source>
        <dbReference type="EMBL" id="MDL2404338.1"/>
    </source>
</evidence>
<dbReference type="InterPro" id="IPR001509">
    <property type="entry name" value="Epimerase_deHydtase"/>
</dbReference>
<accession>A0ABT7K6U7</accession>